<dbReference type="Proteomes" id="UP000232412">
    <property type="component" value="Unassembled WGS sequence"/>
</dbReference>
<feature type="transmembrane region" description="Helical" evidence="1">
    <location>
        <begin position="274"/>
        <end position="291"/>
    </location>
</feature>
<evidence type="ECO:0000313" key="3">
    <source>
        <dbReference type="Proteomes" id="UP000232412"/>
    </source>
</evidence>
<gene>
    <name evidence="2" type="ORF">NSIN_20778</name>
</gene>
<keyword evidence="1" id="KW-0472">Membrane</keyword>
<accession>A0A2H1EI10</accession>
<name>A0A2H1EI10_9ARCH</name>
<dbReference type="OrthoDB" id="11879at2157"/>
<keyword evidence="1" id="KW-0812">Transmembrane</keyword>
<dbReference type="AlphaFoldDB" id="A0A2H1EI10"/>
<sequence>MFTTGLGLCVISLMVAITPVASAQMQHVNILVNYEKDPSRNYSVSLELGQEYTISQKYTWQNTLGRLDVTSYTIDEGPDVTIPRHSDGNFTINIPTDKDHTVTFRTIQQFEITSTYDGITFSPPSPTGDNWFDDGSGVQFVVPYVIQSDNQSRQQLAGWSEGNSDVTIIPRQDAGLFRSHVIQVTEKHDLSPQYKNQYYVNVISNFGKPLGTGWYDSGTIANISVIPGDDSILHHVFLGWQGQVIGDASQYSAEILVDSPKVMVANWSVDYTDISIIAIIAIAVLVIITIYKKRRNPAKI</sequence>
<reference evidence="3" key="1">
    <citation type="submission" date="2016-12" db="EMBL/GenBank/DDBJ databases">
        <authorList>
            <person name="Herbold C."/>
        </authorList>
    </citation>
    <scope>NUCLEOTIDE SEQUENCE [LARGE SCALE GENOMIC DNA]</scope>
</reference>
<organism evidence="2 3">
    <name type="scientific">Nitrosotalea sinensis</name>
    <dbReference type="NCBI Taxonomy" id="1499975"/>
    <lineage>
        <taxon>Archaea</taxon>
        <taxon>Nitrososphaerota</taxon>
        <taxon>Nitrososphaeria</taxon>
        <taxon>Nitrosotaleales</taxon>
        <taxon>Nitrosotaleaceae</taxon>
        <taxon>Nitrosotalea</taxon>
    </lineage>
</organism>
<evidence type="ECO:0000256" key="1">
    <source>
        <dbReference type="SAM" id="Phobius"/>
    </source>
</evidence>
<keyword evidence="1" id="KW-1133">Transmembrane helix</keyword>
<evidence type="ECO:0000313" key="2">
    <source>
        <dbReference type="EMBL" id="SHO45780.1"/>
    </source>
</evidence>
<protein>
    <submittedName>
        <fullName evidence="2">Uncharacterized protein</fullName>
    </submittedName>
</protein>
<dbReference type="EMBL" id="FRFC01000003">
    <property type="protein sequence ID" value="SHO45780.1"/>
    <property type="molecule type" value="Genomic_DNA"/>
</dbReference>
<dbReference type="RefSeq" id="WP_101009774.1">
    <property type="nucleotide sequence ID" value="NZ_FRFC01000003.1"/>
</dbReference>
<proteinExistence type="predicted"/>
<keyword evidence="3" id="KW-1185">Reference proteome</keyword>